<comment type="similarity">
    <text evidence="1">Belongs to the oxygen-dependent FAD-linked oxidoreductase family.</text>
</comment>
<feature type="signal peptide" evidence="5">
    <location>
        <begin position="1"/>
        <end position="20"/>
    </location>
</feature>
<organism evidence="7 8">
    <name type="scientific">Heterobasidion irregulare (strain TC 32-1)</name>
    <dbReference type="NCBI Taxonomy" id="747525"/>
    <lineage>
        <taxon>Eukaryota</taxon>
        <taxon>Fungi</taxon>
        <taxon>Dikarya</taxon>
        <taxon>Basidiomycota</taxon>
        <taxon>Agaricomycotina</taxon>
        <taxon>Agaricomycetes</taxon>
        <taxon>Russulales</taxon>
        <taxon>Bondarzewiaceae</taxon>
        <taxon>Heterobasidion</taxon>
        <taxon>Heterobasidion annosum species complex</taxon>
    </lineage>
</organism>
<feature type="domain" description="FAD-binding PCMH-type" evidence="6">
    <location>
        <begin position="85"/>
        <end position="259"/>
    </location>
</feature>
<keyword evidence="8" id="KW-1185">Reference proteome</keyword>
<dbReference type="PANTHER" id="PTHR42973:SF13">
    <property type="entry name" value="FAD-BINDING PCMH-TYPE DOMAIN-CONTAINING PROTEIN"/>
    <property type="match status" value="1"/>
</dbReference>
<dbReference type="PANTHER" id="PTHR42973">
    <property type="entry name" value="BINDING OXIDOREDUCTASE, PUTATIVE (AFU_ORTHOLOGUE AFUA_1G17690)-RELATED"/>
    <property type="match status" value="1"/>
</dbReference>
<dbReference type="eggNOG" id="KOG1231">
    <property type="taxonomic scope" value="Eukaryota"/>
</dbReference>
<sequence length="490" mass="53266">MPLGVPRPLFFAALSGLVFAISKGAIHNPLQAFFNAPITDIVNEDLRIVNSTCEVLTRAVSAASDVYFPGTVGYDIGVRHWVESSTQPSTCTVEPGSVEDIGIILQILGWTQTPFAIKGGGHSYNPDFSSTTGVQIAMSRFNHLSYDTEAQTADIGAGLRWDAVYEFLNPKGITVLGGRTSGVGVAGFILGGGLSWKTNQYGWTLDTVVAYDLVLPNGTFGGLNNFGIVTKFTLKTYPQTDVWGGVVIVPESELDSAYRAIANYAANNTDPKAVMNVLFEYSAGALVAYTIIFYDAPTPPDGIFDELLSIPNCQTSIATMPFLSILKAGTPVVDTRRLQNEAPMEKYTAEMLKSIANETLFWGKAVAPFSGSLIQHIVEIFLPSYYSHGTESAFPPDREHVVMPINLVVAWSDPSADEKMYQAMVQSAAYLRVKAIEEGQDVANVALYPNVAVYGTPLEDMYGNNLERLRKIRAVYDPTRVMDLAGGWKF</sequence>
<dbReference type="InParanoid" id="W4JZ54"/>
<dbReference type="HOGENOM" id="CLU_018354_1_0_1"/>
<gene>
    <name evidence="7" type="ORF">HETIRDRAFT_460398</name>
</gene>
<feature type="chain" id="PRO_5004845056" description="FAD-binding PCMH-type domain-containing protein" evidence="5">
    <location>
        <begin position="21"/>
        <end position="490"/>
    </location>
</feature>
<keyword evidence="3" id="KW-0274">FAD</keyword>
<proteinExistence type="inferred from homology"/>
<evidence type="ECO:0000256" key="2">
    <source>
        <dbReference type="ARBA" id="ARBA00022630"/>
    </source>
</evidence>
<evidence type="ECO:0000256" key="3">
    <source>
        <dbReference type="ARBA" id="ARBA00022827"/>
    </source>
</evidence>
<keyword evidence="2" id="KW-0285">Flavoprotein</keyword>
<evidence type="ECO:0000313" key="8">
    <source>
        <dbReference type="Proteomes" id="UP000030671"/>
    </source>
</evidence>
<evidence type="ECO:0000313" key="7">
    <source>
        <dbReference type="EMBL" id="ETW78161.1"/>
    </source>
</evidence>
<evidence type="ECO:0000256" key="4">
    <source>
        <dbReference type="ARBA" id="ARBA00023002"/>
    </source>
</evidence>
<protein>
    <recommendedName>
        <fullName evidence="6">FAD-binding PCMH-type domain-containing protein</fullName>
    </recommendedName>
</protein>
<dbReference type="Proteomes" id="UP000030671">
    <property type="component" value="Unassembled WGS sequence"/>
</dbReference>
<dbReference type="STRING" id="747525.W4JZ54"/>
<name>W4JZ54_HETIT</name>
<dbReference type="GeneID" id="20677069"/>
<keyword evidence="4" id="KW-0560">Oxidoreductase</keyword>
<dbReference type="KEGG" id="hir:HETIRDRAFT_460398"/>
<dbReference type="EMBL" id="KI925462">
    <property type="protein sequence ID" value="ETW78161.1"/>
    <property type="molecule type" value="Genomic_DNA"/>
</dbReference>
<keyword evidence="5" id="KW-0732">Signal</keyword>
<dbReference type="Pfam" id="PF08031">
    <property type="entry name" value="BBE"/>
    <property type="match status" value="1"/>
</dbReference>
<evidence type="ECO:0000259" key="6">
    <source>
        <dbReference type="PROSITE" id="PS51387"/>
    </source>
</evidence>
<dbReference type="Gene3D" id="3.30.465.10">
    <property type="match status" value="1"/>
</dbReference>
<dbReference type="Pfam" id="PF01565">
    <property type="entry name" value="FAD_binding_4"/>
    <property type="match status" value="1"/>
</dbReference>
<dbReference type="InterPro" id="IPR036318">
    <property type="entry name" value="FAD-bd_PCMH-like_sf"/>
</dbReference>
<dbReference type="InterPro" id="IPR006094">
    <property type="entry name" value="Oxid_FAD_bind_N"/>
</dbReference>
<dbReference type="RefSeq" id="XP_009550157.1">
    <property type="nucleotide sequence ID" value="XM_009551862.1"/>
</dbReference>
<evidence type="ECO:0000256" key="5">
    <source>
        <dbReference type="SAM" id="SignalP"/>
    </source>
</evidence>
<dbReference type="InterPro" id="IPR016166">
    <property type="entry name" value="FAD-bd_PCMH"/>
</dbReference>
<dbReference type="OrthoDB" id="2151789at2759"/>
<dbReference type="GO" id="GO:0016491">
    <property type="term" value="F:oxidoreductase activity"/>
    <property type="evidence" value="ECO:0007669"/>
    <property type="project" value="UniProtKB-KW"/>
</dbReference>
<evidence type="ECO:0000256" key="1">
    <source>
        <dbReference type="ARBA" id="ARBA00005466"/>
    </source>
</evidence>
<dbReference type="GO" id="GO:0071949">
    <property type="term" value="F:FAD binding"/>
    <property type="evidence" value="ECO:0007669"/>
    <property type="project" value="InterPro"/>
</dbReference>
<dbReference type="InterPro" id="IPR050416">
    <property type="entry name" value="FAD-linked_Oxidoreductase"/>
</dbReference>
<dbReference type="InterPro" id="IPR012951">
    <property type="entry name" value="BBE"/>
</dbReference>
<accession>W4JZ54</accession>
<dbReference type="AlphaFoldDB" id="W4JZ54"/>
<dbReference type="InterPro" id="IPR016169">
    <property type="entry name" value="FAD-bd_PCMH_sub2"/>
</dbReference>
<dbReference type="PROSITE" id="PS51387">
    <property type="entry name" value="FAD_PCMH"/>
    <property type="match status" value="1"/>
</dbReference>
<dbReference type="SUPFAM" id="SSF56176">
    <property type="entry name" value="FAD-binding/transporter-associated domain-like"/>
    <property type="match status" value="1"/>
</dbReference>
<reference evidence="7 8" key="1">
    <citation type="journal article" date="2012" name="New Phytol.">
        <title>Insight into trade-off between wood decay and parasitism from the genome of a fungal forest pathogen.</title>
        <authorList>
            <person name="Olson A."/>
            <person name="Aerts A."/>
            <person name="Asiegbu F."/>
            <person name="Belbahri L."/>
            <person name="Bouzid O."/>
            <person name="Broberg A."/>
            <person name="Canback B."/>
            <person name="Coutinho P.M."/>
            <person name="Cullen D."/>
            <person name="Dalman K."/>
            <person name="Deflorio G."/>
            <person name="van Diepen L.T."/>
            <person name="Dunand C."/>
            <person name="Duplessis S."/>
            <person name="Durling M."/>
            <person name="Gonthier P."/>
            <person name="Grimwood J."/>
            <person name="Fossdal C.G."/>
            <person name="Hansson D."/>
            <person name="Henrissat B."/>
            <person name="Hietala A."/>
            <person name="Himmelstrand K."/>
            <person name="Hoffmeister D."/>
            <person name="Hogberg N."/>
            <person name="James T.Y."/>
            <person name="Karlsson M."/>
            <person name="Kohler A."/>
            <person name="Kues U."/>
            <person name="Lee Y.H."/>
            <person name="Lin Y.C."/>
            <person name="Lind M."/>
            <person name="Lindquist E."/>
            <person name="Lombard V."/>
            <person name="Lucas S."/>
            <person name="Lunden K."/>
            <person name="Morin E."/>
            <person name="Murat C."/>
            <person name="Park J."/>
            <person name="Raffaello T."/>
            <person name="Rouze P."/>
            <person name="Salamov A."/>
            <person name="Schmutz J."/>
            <person name="Solheim H."/>
            <person name="Stahlberg J."/>
            <person name="Velez H."/>
            <person name="de Vries R.P."/>
            <person name="Wiebenga A."/>
            <person name="Woodward S."/>
            <person name="Yakovlev I."/>
            <person name="Garbelotto M."/>
            <person name="Martin F."/>
            <person name="Grigoriev I.V."/>
            <person name="Stenlid J."/>
        </authorList>
    </citation>
    <scope>NUCLEOTIDE SEQUENCE [LARGE SCALE GENOMIC DNA]</scope>
    <source>
        <strain evidence="7 8">TC 32-1</strain>
    </source>
</reference>